<gene>
    <name evidence="1" type="ORF">K3G42_021080</name>
</gene>
<organism evidence="1 2">
    <name type="scientific">Sphaerodactylus townsendi</name>
    <dbReference type="NCBI Taxonomy" id="933632"/>
    <lineage>
        <taxon>Eukaryota</taxon>
        <taxon>Metazoa</taxon>
        <taxon>Chordata</taxon>
        <taxon>Craniata</taxon>
        <taxon>Vertebrata</taxon>
        <taxon>Euteleostomi</taxon>
        <taxon>Lepidosauria</taxon>
        <taxon>Squamata</taxon>
        <taxon>Bifurcata</taxon>
        <taxon>Gekkota</taxon>
        <taxon>Sphaerodactylidae</taxon>
        <taxon>Sphaerodactylus</taxon>
    </lineage>
</organism>
<name>A0ACB8FIL0_9SAUR</name>
<protein>
    <submittedName>
        <fullName evidence="1">Uncharacterized protein</fullName>
    </submittedName>
</protein>
<reference evidence="1" key="1">
    <citation type="submission" date="2021-08" db="EMBL/GenBank/DDBJ databases">
        <title>The first chromosome-level gecko genome reveals the dynamic sex chromosomes of Neotropical dwarf geckos (Sphaerodactylidae: Sphaerodactylus).</title>
        <authorList>
            <person name="Pinto B.J."/>
            <person name="Keating S.E."/>
            <person name="Gamble T."/>
        </authorList>
    </citation>
    <scope>NUCLEOTIDE SEQUENCE</scope>
    <source>
        <strain evidence="1">TG3544</strain>
    </source>
</reference>
<comment type="caution">
    <text evidence="1">The sequence shown here is derived from an EMBL/GenBank/DDBJ whole genome shotgun (WGS) entry which is preliminary data.</text>
</comment>
<evidence type="ECO:0000313" key="2">
    <source>
        <dbReference type="Proteomes" id="UP000827872"/>
    </source>
</evidence>
<evidence type="ECO:0000313" key="1">
    <source>
        <dbReference type="EMBL" id="KAH8004921.1"/>
    </source>
</evidence>
<proteinExistence type="predicted"/>
<dbReference type="Proteomes" id="UP000827872">
    <property type="component" value="Linkage Group LG04"/>
</dbReference>
<keyword evidence="2" id="KW-1185">Reference proteome</keyword>
<accession>A0ACB8FIL0</accession>
<sequence length="139" mass="15366">MKAKDDDIQVKWSFIHTSETNTEVKPITGQQVQTDGNSTTSEKLRDVLQNLINSASPSMILSAKTMDIKAIQNVQNTGTLPQGTSPPKPPRAHELKLLMKNIKATLTSQSTAASGVYKKWKMLSKTLHGMLKVQMFLDI</sequence>
<dbReference type="EMBL" id="CM037617">
    <property type="protein sequence ID" value="KAH8004921.1"/>
    <property type="molecule type" value="Genomic_DNA"/>
</dbReference>